<dbReference type="EMBL" id="JBHSIS010000024">
    <property type="protein sequence ID" value="MFC4858766.1"/>
    <property type="molecule type" value="Genomic_DNA"/>
</dbReference>
<feature type="region of interest" description="Disordered" evidence="1">
    <location>
        <begin position="23"/>
        <end position="45"/>
    </location>
</feature>
<dbReference type="Proteomes" id="UP001595859">
    <property type="component" value="Unassembled WGS sequence"/>
</dbReference>
<keyword evidence="3" id="KW-1185">Reference proteome</keyword>
<name>A0ABV9SHB4_9PSEU</name>
<sequence length="94" mass="9919">MTAEPGSSTTPFGTMCAMHACPRLGGPQAPEIAGHASSIDRSPTMIDRTQWSRLGNMRGIPSTSYPESARSVAQLVQISVPFASTETITIAMLP</sequence>
<evidence type="ECO:0000313" key="3">
    <source>
        <dbReference type="Proteomes" id="UP001595859"/>
    </source>
</evidence>
<evidence type="ECO:0000313" key="2">
    <source>
        <dbReference type="EMBL" id="MFC4858766.1"/>
    </source>
</evidence>
<accession>A0ABV9SHB4</accession>
<organism evidence="2 3">
    <name type="scientific">Actinophytocola glycyrrhizae</name>
    <dbReference type="NCBI Taxonomy" id="2044873"/>
    <lineage>
        <taxon>Bacteria</taxon>
        <taxon>Bacillati</taxon>
        <taxon>Actinomycetota</taxon>
        <taxon>Actinomycetes</taxon>
        <taxon>Pseudonocardiales</taxon>
        <taxon>Pseudonocardiaceae</taxon>
    </lineage>
</organism>
<dbReference type="RefSeq" id="WP_378061430.1">
    <property type="nucleotide sequence ID" value="NZ_JBHSIS010000024.1"/>
</dbReference>
<protein>
    <submittedName>
        <fullName evidence="2">Uncharacterized protein</fullName>
    </submittedName>
</protein>
<proteinExistence type="predicted"/>
<comment type="caution">
    <text evidence="2">The sequence shown here is derived from an EMBL/GenBank/DDBJ whole genome shotgun (WGS) entry which is preliminary data.</text>
</comment>
<evidence type="ECO:0000256" key="1">
    <source>
        <dbReference type="SAM" id="MobiDB-lite"/>
    </source>
</evidence>
<gene>
    <name evidence="2" type="ORF">ACFPCV_35170</name>
</gene>
<reference evidence="3" key="1">
    <citation type="journal article" date="2019" name="Int. J. Syst. Evol. Microbiol.">
        <title>The Global Catalogue of Microorganisms (GCM) 10K type strain sequencing project: providing services to taxonomists for standard genome sequencing and annotation.</title>
        <authorList>
            <consortium name="The Broad Institute Genomics Platform"/>
            <consortium name="The Broad Institute Genome Sequencing Center for Infectious Disease"/>
            <person name="Wu L."/>
            <person name="Ma J."/>
        </authorList>
    </citation>
    <scope>NUCLEOTIDE SEQUENCE [LARGE SCALE GENOMIC DNA]</scope>
    <source>
        <strain evidence="3">ZS-22-S1</strain>
    </source>
</reference>